<dbReference type="GO" id="GO:0006355">
    <property type="term" value="P:regulation of DNA-templated transcription"/>
    <property type="evidence" value="ECO:0007669"/>
    <property type="project" value="InterPro"/>
</dbReference>
<dbReference type="Gene3D" id="3.20.20.450">
    <property type="entry name" value="EAL domain"/>
    <property type="match status" value="1"/>
</dbReference>
<evidence type="ECO:0000256" key="2">
    <source>
        <dbReference type="ARBA" id="ARBA00023125"/>
    </source>
</evidence>
<dbReference type="InterPro" id="IPR001633">
    <property type="entry name" value="EAL_dom"/>
</dbReference>
<dbReference type="Gene3D" id="3.40.50.2300">
    <property type="match status" value="2"/>
</dbReference>
<gene>
    <name evidence="7" type="ORF">C9I98_02065</name>
</gene>
<dbReference type="Pfam" id="PF00563">
    <property type="entry name" value="EAL"/>
    <property type="match status" value="1"/>
</dbReference>
<reference evidence="7 8" key="1">
    <citation type="submission" date="2018-01" db="EMBL/GenBank/DDBJ databases">
        <title>Whole genome sequencing of Histamine producing bacteria.</title>
        <authorList>
            <person name="Butler K."/>
        </authorList>
    </citation>
    <scope>NUCLEOTIDE SEQUENCE [LARGE SCALE GENOMIC DNA]</scope>
    <source>
        <strain evidence="7 8">DSM 100436</strain>
    </source>
</reference>
<dbReference type="PANTHER" id="PTHR33121">
    <property type="entry name" value="CYCLIC DI-GMP PHOSPHODIESTERASE PDEF"/>
    <property type="match status" value="1"/>
</dbReference>
<dbReference type="Gene3D" id="1.10.10.10">
    <property type="entry name" value="Winged helix-like DNA-binding domain superfamily/Winged helix DNA-binding domain"/>
    <property type="match status" value="1"/>
</dbReference>
<organism evidence="7 8">
    <name type="scientific">Photobacterium sanctipauli</name>
    <dbReference type="NCBI Taxonomy" id="1342794"/>
    <lineage>
        <taxon>Bacteria</taxon>
        <taxon>Pseudomonadati</taxon>
        <taxon>Pseudomonadota</taxon>
        <taxon>Gammaproteobacteria</taxon>
        <taxon>Vibrionales</taxon>
        <taxon>Vibrionaceae</taxon>
        <taxon>Photobacterium</taxon>
    </lineage>
</organism>
<dbReference type="RefSeq" id="WP_036823717.1">
    <property type="nucleotide sequence ID" value="NZ_JGVO01000482.1"/>
</dbReference>
<protein>
    <recommendedName>
        <fullName evidence="9">Diguanylate phosphodiesterase</fullName>
    </recommendedName>
</protein>
<dbReference type="OrthoDB" id="9812358at2"/>
<feature type="domain" description="Response regulatory" evidence="5">
    <location>
        <begin position="398"/>
        <end position="514"/>
    </location>
</feature>
<evidence type="ECO:0000313" key="7">
    <source>
        <dbReference type="EMBL" id="PSW22073.1"/>
    </source>
</evidence>
<dbReference type="CDD" id="cd00156">
    <property type="entry name" value="REC"/>
    <property type="match status" value="1"/>
</dbReference>
<dbReference type="PRINTS" id="PR00038">
    <property type="entry name" value="HTHLUXR"/>
</dbReference>
<comment type="caution">
    <text evidence="7">The sequence shown here is derived from an EMBL/GenBank/DDBJ whole genome shotgun (WGS) entry which is preliminary data.</text>
</comment>
<dbReference type="CDD" id="cd01948">
    <property type="entry name" value="EAL"/>
    <property type="match status" value="1"/>
</dbReference>
<dbReference type="SUPFAM" id="SSF46894">
    <property type="entry name" value="C-terminal effector domain of the bipartite response regulators"/>
    <property type="match status" value="1"/>
</dbReference>
<evidence type="ECO:0000259" key="5">
    <source>
        <dbReference type="PROSITE" id="PS50110"/>
    </source>
</evidence>
<dbReference type="InterPro" id="IPR000792">
    <property type="entry name" value="Tscrpt_reg_LuxR_C"/>
</dbReference>
<dbReference type="AlphaFoldDB" id="A0A2T3P0M4"/>
<keyword evidence="2" id="KW-0238">DNA-binding</keyword>
<dbReference type="CDD" id="cd17535">
    <property type="entry name" value="REC_NarL-like"/>
    <property type="match status" value="1"/>
</dbReference>
<dbReference type="InterPro" id="IPR001789">
    <property type="entry name" value="Sig_transdc_resp-reg_receiver"/>
</dbReference>
<dbReference type="InterPro" id="IPR058245">
    <property type="entry name" value="NreC/VraR/RcsB-like_REC"/>
</dbReference>
<proteinExistence type="predicted"/>
<feature type="modified residue" description="4-aspartylphosphate" evidence="3">
    <location>
        <position position="449"/>
    </location>
</feature>
<dbReference type="Pfam" id="PF00072">
    <property type="entry name" value="Response_reg"/>
    <property type="match status" value="2"/>
</dbReference>
<dbReference type="SUPFAM" id="SSF52172">
    <property type="entry name" value="CheY-like"/>
    <property type="match status" value="2"/>
</dbReference>
<dbReference type="InterPro" id="IPR050706">
    <property type="entry name" value="Cyclic-di-GMP_PDE-like"/>
</dbReference>
<keyword evidence="1 3" id="KW-0597">Phosphoprotein</keyword>
<dbReference type="PANTHER" id="PTHR33121:SF71">
    <property type="entry name" value="OXYGEN SENSOR PROTEIN DOSP"/>
    <property type="match status" value="1"/>
</dbReference>
<dbReference type="GO" id="GO:0003677">
    <property type="term" value="F:DNA binding"/>
    <property type="evidence" value="ECO:0007669"/>
    <property type="project" value="UniProtKB-KW"/>
</dbReference>
<dbReference type="GO" id="GO:0000160">
    <property type="term" value="P:phosphorelay signal transduction system"/>
    <property type="evidence" value="ECO:0007669"/>
    <property type="project" value="InterPro"/>
</dbReference>
<keyword evidence="8" id="KW-1185">Reference proteome</keyword>
<dbReference type="EMBL" id="PYMA01000001">
    <property type="protein sequence ID" value="PSW22073.1"/>
    <property type="molecule type" value="Genomic_DNA"/>
</dbReference>
<dbReference type="InterPro" id="IPR016032">
    <property type="entry name" value="Sig_transdc_resp-reg_C-effctor"/>
</dbReference>
<dbReference type="Pfam" id="PF00196">
    <property type="entry name" value="GerE"/>
    <property type="match status" value="1"/>
</dbReference>
<sequence>MKTLIVEDDLIQASKLKIDLRELGVSQIAIASTYAGALELSQQSRFDIIFCDINLPDSDGIHLLAQLSPLCGQAHIVILSGCDNAVLSLTEKVAQVLGFKSVHRIDKPYDNAQLSSLLSSLNQAKLMTKADNNKKWPQPSITHSDFITAIEQQQLVNFYQPQVNTRTGETLGIEALVRWIHPDAGLLLPNQFLEFASDQHTSVSLFKAVLKSALRAMQQLPNNLQLSVNLTSQDLAYPSFYDDIVLICDKYGFNYQRLTLELNEKQLYLSESSALVCLARFKLIGVKLAIDDIGCGYSSLSRLTQIPFDEVKIDKSLVQGVSKHSHQQAITQLLINLSQQLNLKCVVEGVEDEDDLQYLQHQGANLFQGYLTGKPMPTDELAAYLNTPIKPVNQPVHSCLIVDDHPIVCIALKQAFNQHPDVIRAISVETANEAMSAIRAEHFSLLIVDINLKSESGFSLIERAKEQGFQGKIIAMSSSENPSYPMLSDHKGADGFINKTLEVDQIVQTAINLSKQTGEQSNTKSAGSHCNDDPFKALSQRELEVLDHLINGQNNKSIAALLSINEKTVSTYKTRILQKLNASSVIELSKKYSLR</sequence>
<dbReference type="SMART" id="SM00448">
    <property type="entry name" value="REC"/>
    <property type="match status" value="2"/>
</dbReference>
<dbReference type="PROSITE" id="PS00622">
    <property type="entry name" value="HTH_LUXR_1"/>
    <property type="match status" value="1"/>
</dbReference>
<dbReference type="GO" id="GO:0071111">
    <property type="term" value="F:cyclic-guanylate-specific phosphodiesterase activity"/>
    <property type="evidence" value="ECO:0007669"/>
    <property type="project" value="InterPro"/>
</dbReference>
<dbReference type="PROSITE" id="PS50110">
    <property type="entry name" value="RESPONSE_REGULATORY"/>
    <property type="match status" value="2"/>
</dbReference>
<dbReference type="SMART" id="SM00052">
    <property type="entry name" value="EAL"/>
    <property type="match status" value="1"/>
</dbReference>
<evidence type="ECO:0000256" key="1">
    <source>
        <dbReference type="ARBA" id="ARBA00022553"/>
    </source>
</evidence>
<evidence type="ECO:0000313" key="8">
    <source>
        <dbReference type="Proteomes" id="UP000241771"/>
    </source>
</evidence>
<dbReference type="PROSITE" id="PS50883">
    <property type="entry name" value="EAL"/>
    <property type="match status" value="1"/>
</dbReference>
<dbReference type="InterPro" id="IPR035919">
    <property type="entry name" value="EAL_sf"/>
</dbReference>
<dbReference type="SUPFAM" id="SSF141868">
    <property type="entry name" value="EAL domain-like"/>
    <property type="match status" value="1"/>
</dbReference>
<evidence type="ECO:0000259" key="4">
    <source>
        <dbReference type="PROSITE" id="PS50043"/>
    </source>
</evidence>
<dbReference type="Proteomes" id="UP000241771">
    <property type="component" value="Unassembled WGS sequence"/>
</dbReference>
<dbReference type="CDD" id="cd06170">
    <property type="entry name" value="LuxR_C_like"/>
    <property type="match status" value="1"/>
</dbReference>
<dbReference type="PROSITE" id="PS50043">
    <property type="entry name" value="HTH_LUXR_2"/>
    <property type="match status" value="1"/>
</dbReference>
<accession>A0A2T3P0M4</accession>
<dbReference type="InterPro" id="IPR011006">
    <property type="entry name" value="CheY-like_superfamily"/>
</dbReference>
<feature type="modified residue" description="4-aspartylphosphate" evidence="3">
    <location>
        <position position="52"/>
    </location>
</feature>
<feature type="domain" description="Response regulatory" evidence="5">
    <location>
        <begin position="2"/>
        <end position="122"/>
    </location>
</feature>
<evidence type="ECO:0000259" key="6">
    <source>
        <dbReference type="PROSITE" id="PS50883"/>
    </source>
</evidence>
<evidence type="ECO:0008006" key="9">
    <source>
        <dbReference type="Google" id="ProtNLM"/>
    </source>
</evidence>
<dbReference type="InterPro" id="IPR036388">
    <property type="entry name" value="WH-like_DNA-bd_sf"/>
</dbReference>
<feature type="domain" description="HTH luxR-type" evidence="4">
    <location>
        <begin position="531"/>
        <end position="595"/>
    </location>
</feature>
<dbReference type="SMART" id="SM00421">
    <property type="entry name" value="HTH_LUXR"/>
    <property type="match status" value="1"/>
</dbReference>
<feature type="domain" description="EAL" evidence="6">
    <location>
        <begin position="139"/>
        <end position="389"/>
    </location>
</feature>
<evidence type="ECO:0000256" key="3">
    <source>
        <dbReference type="PROSITE-ProRule" id="PRU00169"/>
    </source>
</evidence>
<name>A0A2T3P0M4_9GAMM</name>